<accession>F8A952</accession>
<dbReference type="Proteomes" id="UP000006793">
    <property type="component" value="Chromosome"/>
</dbReference>
<reference evidence="7" key="1">
    <citation type="submission" date="2011-04" db="EMBL/GenBank/DDBJ databases">
        <title>The complete genome of Thermodesulfatator indicus DSM 15286.</title>
        <authorList>
            <person name="Lucas S."/>
            <person name="Copeland A."/>
            <person name="Lapidus A."/>
            <person name="Bruce D."/>
            <person name="Goodwin L."/>
            <person name="Pitluck S."/>
            <person name="Peters L."/>
            <person name="Kyrpides N."/>
            <person name="Mavromatis K."/>
            <person name="Pagani I."/>
            <person name="Ivanova N."/>
            <person name="Saunders L."/>
            <person name="Detter J.C."/>
            <person name="Tapia R."/>
            <person name="Han C."/>
            <person name="Land M."/>
            <person name="Hauser L."/>
            <person name="Markowitz V."/>
            <person name="Cheng J.-F."/>
            <person name="Hugenholtz P."/>
            <person name="Woyke T."/>
            <person name="Wu D."/>
            <person name="Spring S."/>
            <person name="Schroeder M."/>
            <person name="Brambilla E."/>
            <person name="Klenk H.-P."/>
            <person name="Eisen J.A."/>
        </authorList>
    </citation>
    <scope>NUCLEOTIDE SEQUENCE [LARGE SCALE GENOMIC DNA]</scope>
    <source>
        <strain evidence="7">DSM 15286 / JCM 11887 / CIR29812</strain>
    </source>
</reference>
<proteinExistence type="inferred from homology"/>
<dbReference type="SUPFAM" id="SSF53756">
    <property type="entry name" value="UDP-Glycosyltransferase/glycogen phosphorylase"/>
    <property type="match status" value="1"/>
</dbReference>
<name>F8A952_THEID</name>
<dbReference type="InParanoid" id="F8A952"/>
<keyword evidence="1" id="KW-0328">Glycosyltransferase</keyword>
<dbReference type="Gene3D" id="3.40.50.2000">
    <property type="entry name" value="Glycogen Phosphorylase B"/>
    <property type="match status" value="2"/>
</dbReference>
<protein>
    <recommendedName>
        <fullName evidence="4">lipopolysaccharide heptosyltransferase II</fullName>
        <ecNumber evidence="4">2.4.99.24</ecNumber>
    </recommendedName>
</protein>
<evidence type="ECO:0000256" key="5">
    <source>
        <dbReference type="ARBA" id="ARBA00047503"/>
    </source>
</evidence>
<dbReference type="FunCoup" id="F8A952">
    <property type="interactions" value="172"/>
</dbReference>
<dbReference type="HOGENOM" id="CLU_038371_0_0_0"/>
<dbReference type="KEGG" id="tid:Thein_1313"/>
<dbReference type="PANTHER" id="PTHR30160:SF7">
    <property type="entry name" value="ADP-HEPTOSE--LPS HEPTOSYLTRANSFERASE 2"/>
    <property type="match status" value="1"/>
</dbReference>
<dbReference type="PaxDb" id="667014-Thein_1313"/>
<dbReference type="GO" id="GO:0005829">
    <property type="term" value="C:cytosol"/>
    <property type="evidence" value="ECO:0007669"/>
    <property type="project" value="TreeGrafter"/>
</dbReference>
<organism evidence="6 7">
    <name type="scientific">Thermodesulfatator indicus (strain DSM 15286 / JCM 11887 / CIR29812)</name>
    <dbReference type="NCBI Taxonomy" id="667014"/>
    <lineage>
        <taxon>Bacteria</taxon>
        <taxon>Pseudomonadati</taxon>
        <taxon>Thermodesulfobacteriota</taxon>
        <taxon>Thermodesulfobacteria</taxon>
        <taxon>Thermodesulfobacteriales</taxon>
        <taxon>Thermodesulfatatoraceae</taxon>
        <taxon>Thermodesulfatator</taxon>
    </lineage>
</organism>
<dbReference type="PATRIC" id="fig|667014.3.peg.1351"/>
<dbReference type="eggNOG" id="COG0859">
    <property type="taxonomic scope" value="Bacteria"/>
</dbReference>
<reference evidence="6 7" key="2">
    <citation type="journal article" date="2012" name="Stand. Genomic Sci.">
        <title>Complete genome sequence of the thermophilic sulfate-reducing ocean bacterium Thermodesulfatator indicus type strain (CIR29812(T)).</title>
        <authorList>
            <person name="Anderson I."/>
            <person name="Saunders E."/>
            <person name="Lapidus A."/>
            <person name="Nolan M."/>
            <person name="Lucas S."/>
            <person name="Tice H."/>
            <person name="Del Rio T.G."/>
            <person name="Cheng J.F."/>
            <person name="Han C."/>
            <person name="Tapia R."/>
            <person name="Goodwin L.A."/>
            <person name="Pitluck S."/>
            <person name="Liolios K."/>
            <person name="Mavromatis K."/>
            <person name="Pagani I."/>
            <person name="Ivanova N."/>
            <person name="Mikhailova N."/>
            <person name="Pati A."/>
            <person name="Chen A."/>
            <person name="Palaniappan K."/>
            <person name="Land M."/>
            <person name="Hauser L."/>
            <person name="Jeffries C.D."/>
            <person name="Chang Y.J."/>
            <person name="Brambilla E.M."/>
            <person name="Rohde M."/>
            <person name="Spring S."/>
            <person name="Goker M."/>
            <person name="Detter J.C."/>
            <person name="Woyke T."/>
            <person name="Bristow J."/>
            <person name="Eisen J.A."/>
            <person name="Markowitz V."/>
            <person name="Hugenholtz P."/>
            <person name="Kyrpides N.C."/>
            <person name="Klenk H.P."/>
        </authorList>
    </citation>
    <scope>NUCLEOTIDE SEQUENCE [LARGE SCALE GENOMIC DNA]</scope>
    <source>
        <strain evidence="7">DSM 15286 / JCM 11887 / CIR29812</strain>
    </source>
</reference>
<gene>
    <name evidence="6" type="ordered locus">Thein_1313</name>
</gene>
<dbReference type="AlphaFoldDB" id="F8A952"/>
<dbReference type="PANTHER" id="PTHR30160">
    <property type="entry name" value="TETRAACYLDISACCHARIDE 4'-KINASE-RELATED"/>
    <property type="match status" value="1"/>
</dbReference>
<dbReference type="CDD" id="cd03789">
    <property type="entry name" value="GT9_LPS_heptosyltransferase"/>
    <property type="match status" value="1"/>
</dbReference>
<sequence length="330" mass="36597">MPKPFPKEGRLLVRLPNWIGDAVMASPVLVNLATYFEEISLIARPHILELFKGFPKLGNLYEIRSSQKDIWLLAKKIKNKYKVGILLPNSFSSALNFYLAGVKARAGYRTDGRGFLLTHGIAKPKGTMHQRDYYLNLLAQLGFEVKFRELKLFLKEDAYEKALRFLTNLPKPWAGLAPGAAFGPAKQWPQARYRALAYHLRRLGYSILVLGGEKEKSVGDEIVKDLPRARNLCGLLDLATSAGIIARLNLFVSNDSGLMHVAAALGVPQVAIFGSTSPLVSGPINPRAKVVYKEVPCSPCFSRSCDKGYICFEKISVTQVLEACQEVTQT</sequence>
<keyword evidence="7" id="KW-1185">Reference proteome</keyword>
<evidence type="ECO:0000256" key="2">
    <source>
        <dbReference type="ARBA" id="ARBA00022679"/>
    </source>
</evidence>
<dbReference type="InterPro" id="IPR011910">
    <property type="entry name" value="RfaF"/>
</dbReference>
<dbReference type="Pfam" id="PF01075">
    <property type="entry name" value="Glyco_transf_9"/>
    <property type="match status" value="1"/>
</dbReference>
<dbReference type="InterPro" id="IPR051199">
    <property type="entry name" value="LPS_LOS_Heptosyltrfase"/>
</dbReference>
<dbReference type="EC" id="2.4.99.24" evidence="4"/>
<evidence type="ECO:0000256" key="4">
    <source>
        <dbReference type="ARBA" id="ARBA00044042"/>
    </source>
</evidence>
<dbReference type="GO" id="GO:0008713">
    <property type="term" value="F:ADP-heptose-lipopolysaccharide heptosyltransferase activity"/>
    <property type="evidence" value="ECO:0007669"/>
    <property type="project" value="UniProtKB-EC"/>
</dbReference>
<dbReference type="EMBL" id="CP002683">
    <property type="protein sequence ID" value="AEH45180.1"/>
    <property type="molecule type" value="Genomic_DNA"/>
</dbReference>
<comment type="similarity">
    <text evidence="3">Belongs to the glycosyltransferase 9 family.</text>
</comment>
<evidence type="ECO:0000313" key="7">
    <source>
        <dbReference type="Proteomes" id="UP000006793"/>
    </source>
</evidence>
<dbReference type="NCBIfam" id="TIGR02195">
    <property type="entry name" value="heptsyl_trn_II"/>
    <property type="match status" value="1"/>
</dbReference>
<dbReference type="RefSeq" id="WP_013907922.1">
    <property type="nucleotide sequence ID" value="NC_015681.1"/>
</dbReference>
<evidence type="ECO:0000256" key="1">
    <source>
        <dbReference type="ARBA" id="ARBA00022676"/>
    </source>
</evidence>
<evidence type="ECO:0000313" key="6">
    <source>
        <dbReference type="EMBL" id="AEH45180.1"/>
    </source>
</evidence>
<dbReference type="STRING" id="667014.Thein_1313"/>
<comment type="catalytic activity">
    <reaction evidence="5">
        <text>an L-alpha-D-Hep-(1-&gt;5)-[alpha-Kdo-(2-&gt;4)]-alpha-Kdo-(2-&gt;6)-lipid A + ADP-L-glycero-beta-D-manno-heptose = an L-alpha-D-Hep-(1-&gt;3)-L-alpha-D-Hep-(1-&gt;5)-[alpha-Kdo-(2-&gt;4)]-alpha-Kdo-(2-&gt;6)-lipid A + ADP + H(+)</text>
        <dbReference type="Rhea" id="RHEA:74071"/>
        <dbReference type="ChEBI" id="CHEBI:15378"/>
        <dbReference type="ChEBI" id="CHEBI:61506"/>
        <dbReference type="ChEBI" id="CHEBI:193068"/>
        <dbReference type="ChEBI" id="CHEBI:193069"/>
        <dbReference type="ChEBI" id="CHEBI:456216"/>
        <dbReference type="EC" id="2.4.99.24"/>
    </reaction>
</comment>
<dbReference type="InterPro" id="IPR002201">
    <property type="entry name" value="Glyco_trans_9"/>
</dbReference>
<evidence type="ECO:0000256" key="3">
    <source>
        <dbReference type="ARBA" id="ARBA00043995"/>
    </source>
</evidence>
<keyword evidence="2" id="KW-0808">Transferase</keyword>
<dbReference type="GO" id="GO:0009244">
    <property type="term" value="P:lipopolysaccharide core region biosynthetic process"/>
    <property type="evidence" value="ECO:0007669"/>
    <property type="project" value="TreeGrafter"/>
</dbReference>
<dbReference type="OrthoDB" id="9797795at2"/>